<feature type="signal peptide" evidence="2">
    <location>
        <begin position="1"/>
        <end position="22"/>
    </location>
</feature>
<dbReference type="InterPro" id="IPR001173">
    <property type="entry name" value="Glyco_trans_2-like"/>
</dbReference>
<keyword evidence="2" id="KW-0732">Signal</keyword>
<dbReference type="Gene3D" id="3.90.550.10">
    <property type="entry name" value="Spore Coat Polysaccharide Biosynthesis Protein SpsA, Chain A"/>
    <property type="match status" value="2"/>
</dbReference>
<evidence type="ECO:0000259" key="3">
    <source>
        <dbReference type="Pfam" id="PF00535"/>
    </source>
</evidence>
<dbReference type="EMBL" id="BLLK01000075">
    <property type="protein sequence ID" value="GFH62010.1"/>
    <property type="molecule type" value="Genomic_DNA"/>
</dbReference>
<proteinExistence type="predicted"/>
<sequence length="603" mass="70866">MMPALVFLNFLLASIHIYVSHGIPHTSMNLRANQNLLLHKKEPDICKPSNATDETLWIAMPAWNETNALKTCIESISAQVNTGFQNIHIVVFEDYSVDMLTKSQKDAFEKDPKLQFSFLSNEGPEKHGSAYGKWKLFEYIREHAKPYEYTLIVDGDDQVAHIDTIGYIYKRLKESKAWFAWGRHNGKYSEQCKPLQWPKMRLSSSKSIRNAIWSFCHPRMFRSHLLHSLSMSEFQRDNGEWLQKATDRPFIFKFMEMAGQDRIEYIGDQRALYNYTFDSRNGLKVFKKEVIQGDKELVNHRPSAPRPKDVIHVISCVYDRQNTKEFFEKLASSVLPKNHEMKIHICNNNAGRQKELTRTAAEVSQKAKDPNKLSIDIVDMKKNHGGYSRFLLAKQLMEKEFLEYVIMIDDDQYVHPDTIADIYSKREPQTYKAWFGKTWRKHDRDYWSAFPSIISRPWIRSFLRWDVTRYQYGGTGMSIIDANIFLFKLLYDLDEKYGRLEDMWLSHIVNIQGWKISRLFLYFDEYAKEADSGQYPTLKELKNEFFAKVNYFQCGTGNKVSDITEGIWAKQVYALYFILLVLFLFGSRHCSKKRHRFKGLKKN</sequence>
<evidence type="ECO:0000256" key="1">
    <source>
        <dbReference type="SAM" id="Phobius"/>
    </source>
</evidence>
<dbReference type="CDD" id="cd00761">
    <property type="entry name" value="Glyco_tranf_GTA_type"/>
    <property type="match status" value="2"/>
</dbReference>
<feature type="domain" description="Glycosyltransferase 2-like" evidence="3">
    <location>
        <begin position="58"/>
        <end position="195"/>
    </location>
</feature>
<evidence type="ECO:0000313" key="5">
    <source>
        <dbReference type="Proteomes" id="UP001054902"/>
    </source>
</evidence>
<evidence type="ECO:0000313" key="4">
    <source>
        <dbReference type="EMBL" id="GFH62010.1"/>
    </source>
</evidence>
<keyword evidence="1" id="KW-1133">Transmembrane helix</keyword>
<dbReference type="AlphaFoldDB" id="A0AAD3DEP7"/>
<keyword evidence="1" id="KW-0472">Membrane</keyword>
<keyword evidence="5" id="KW-1185">Reference proteome</keyword>
<evidence type="ECO:0000256" key="2">
    <source>
        <dbReference type="SAM" id="SignalP"/>
    </source>
</evidence>
<gene>
    <name evidence="4" type="ORF">CTEN210_18486</name>
</gene>
<feature type="transmembrane region" description="Helical" evidence="1">
    <location>
        <begin position="567"/>
        <end position="586"/>
    </location>
</feature>
<dbReference type="Pfam" id="PF00535">
    <property type="entry name" value="Glycos_transf_2"/>
    <property type="match status" value="1"/>
</dbReference>
<keyword evidence="1" id="KW-0812">Transmembrane</keyword>
<dbReference type="Proteomes" id="UP001054902">
    <property type="component" value="Unassembled WGS sequence"/>
</dbReference>
<name>A0AAD3DEP7_9STRA</name>
<protein>
    <recommendedName>
        <fullName evidence="3">Glycosyltransferase 2-like domain-containing protein</fullName>
    </recommendedName>
</protein>
<accession>A0AAD3DEP7</accession>
<comment type="caution">
    <text evidence="4">The sequence shown here is derived from an EMBL/GenBank/DDBJ whole genome shotgun (WGS) entry which is preliminary data.</text>
</comment>
<organism evidence="4 5">
    <name type="scientific">Chaetoceros tenuissimus</name>
    <dbReference type="NCBI Taxonomy" id="426638"/>
    <lineage>
        <taxon>Eukaryota</taxon>
        <taxon>Sar</taxon>
        <taxon>Stramenopiles</taxon>
        <taxon>Ochrophyta</taxon>
        <taxon>Bacillariophyta</taxon>
        <taxon>Coscinodiscophyceae</taxon>
        <taxon>Chaetocerotophycidae</taxon>
        <taxon>Chaetocerotales</taxon>
        <taxon>Chaetocerotaceae</taxon>
        <taxon>Chaetoceros</taxon>
    </lineage>
</organism>
<dbReference type="InterPro" id="IPR029044">
    <property type="entry name" value="Nucleotide-diphossugar_trans"/>
</dbReference>
<dbReference type="SUPFAM" id="SSF53448">
    <property type="entry name" value="Nucleotide-diphospho-sugar transferases"/>
    <property type="match status" value="2"/>
</dbReference>
<feature type="chain" id="PRO_5042282936" description="Glycosyltransferase 2-like domain-containing protein" evidence="2">
    <location>
        <begin position="23"/>
        <end position="603"/>
    </location>
</feature>
<reference evidence="4 5" key="1">
    <citation type="journal article" date="2021" name="Sci. Rep.">
        <title>The genome of the diatom Chaetoceros tenuissimus carries an ancient integrated fragment of an extant virus.</title>
        <authorList>
            <person name="Hongo Y."/>
            <person name="Kimura K."/>
            <person name="Takaki Y."/>
            <person name="Yoshida Y."/>
            <person name="Baba S."/>
            <person name="Kobayashi G."/>
            <person name="Nagasaki K."/>
            <person name="Hano T."/>
            <person name="Tomaru Y."/>
        </authorList>
    </citation>
    <scope>NUCLEOTIDE SEQUENCE [LARGE SCALE GENOMIC DNA]</scope>
    <source>
        <strain evidence="4 5">NIES-3715</strain>
    </source>
</reference>